<dbReference type="HOGENOM" id="CLU_628566_0_0_1"/>
<dbReference type="VEuPathDB" id="FungiDB:GGTG_14130"/>
<dbReference type="RefSeq" id="XP_009230322.1">
    <property type="nucleotide sequence ID" value="XM_009232058.1"/>
</dbReference>
<evidence type="ECO:0000313" key="1">
    <source>
        <dbReference type="EMBL" id="EJT68291.1"/>
    </source>
</evidence>
<reference evidence="2" key="5">
    <citation type="submission" date="2018-04" db="UniProtKB">
        <authorList>
            <consortium name="EnsemblFungi"/>
        </authorList>
    </citation>
    <scope>IDENTIFICATION</scope>
    <source>
        <strain evidence="2">R3-111a-1</strain>
    </source>
</reference>
<evidence type="ECO:0000313" key="3">
    <source>
        <dbReference type="Proteomes" id="UP000006039"/>
    </source>
</evidence>
<dbReference type="Proteomes" id="UP000006039">
    <property type="component" value="Unassembled WGS sequence"/>
</dbReference>
<dbReference type="OrthoDB" id="10474533at2759"/>
<dbReference type="EnsemblFungi" id="EJT68291">
    <property type="protein sequence ID" value="EJT68291"/>
    <property type="gene ID" value="GGTG_14130"/>
</dbReference>
<protein>
    <submittedName>
        <fullName evidence="1 2">Uncharacterized protein</fullName>
    </submittedName>
</protein>
<reference evidence="1" key="3">
    <citation type="submission" date="2010-09" db="EMBL/GenBank/DDBJ databases">
        <title>Annotation of Gaeumannomyces graminis var. tritici R3-111a-1.</title>
        <authorList>
            <consortium name="The Broad Institute Genome Sequencing Platform"/>
            <person name="Ma L.-J."/>
            <person name="Dead R."/>
            <person name="Young S.K."/>
            <person name="Zeng Q."/>
            <person name="Gargeya S."/>
            <person name="Fitzgerald M."/>
            <person name="Haas B."/>
            <person name="Abouelleil A."/>
            <person name="Alvarado L."/>
            <person name="Arachchi H.M."/>
            <person name="Berlin A."/>
            <person name="Brown A."/>
            <person name="Chapman S.B."/>
            <person name="Chen Z."/>
            <person name="Dunbar C."/>
            <person name="Freedman E."/>
            <person name="Gearin G."/>
            <person name="Gellesch M."/>
            <person name="Goldberg J."/>
            <person name="Griggs A."/>
            <person name="Gujja S."/>
            <person name="Heiman D."/>
            <person name="Howarth C."/>
            <person name="Larson L."/>
            <person name="Lui A."/>
            <person name="MacDonald P.J.P."/>
            <person name="Mehta T."/>
            <person name="Montmayeur A."/>
            <person name="Murphy C."/>
            <person name="Neiman D."/>
            <person name="Pearson M."/>
            <person name="Priest M."/>
            <person name="Roberts A."/>
            <person name="Saif S."/>
            <person name="Shea T."/>
            <person name="Shenoy N."/>
            <person name="Sisk P."/>
            <person name="Stolte C."/>
            <person name="Sykes S."/>
            <person name="Yandava C."/>
            <person name="Wortman J."/>
            <person name="Nusbaum C."/>
            <person name="Birren B."/>
        </authorList>
    </citation>
    <scope>NUCLEOTIDE SEQUENCE</scope>
    <source>
        <strain evidence="1">R3-111a-1</strain>
    </source>
</reference>
<keyword evidence="3" id="KW-1185">Reference proteome</keyword>
<evidence type="ECO:0000313" key="2">
    <source>
        <dbReference type="EnsemblFungi" id="EJT68291"/>
    </source>
</evidence>
<sequence length="436" mass="48034">MAAAAVPAAAPATAVAQPTATTAADPAAAAADAAGPVVVAPVGTAAVFLFPTAPVSKAHLLAIEVYAVCSSRIEAAQLALVVRLCCDDSLRETAAFLATYLKFRRSMPAPMIDMIMERTMGSNLLQTVAARLFSLPNSMRGPHDRWFFNQFWPRFSDNPAVGPRLWEAMKRRDIVSWFVLSDEDRARPVPDLMPVKQALLAFMAEIPDGSEPVDGEGGVGPLRVDMQSGADWYYMLGFHACQDRAHRAELFDAYAALARQLVREPARGQQQQQHPQGKEGAVFTFRDLWVAVLRGGVVELLGNAGHASRVLHFPPRFYQFMAMSHLAPKASVWRLMQAVIWVEAVTPDLCAREAHDVGPPVLESDEGWGFAWCAPSLRNKLVKFYRRLIGMFENPLEIERGRQSGNFLKWCEENNNGEIRVDIKLILADVLPTRSA</sequence>
<reference evidence="1" key="2">
    <citation type="submission" date="2010-07" db="EMBL/GenBank/DDBJ databases">
        <authorList>
            <consortium name="The Broad Institute Genome Sequencing Platform"/>
            <consortium name="Broad Institute Genome Sequencing Center for Infectious Disease"/>
            <person name="Ma L.-J."/>
            <person name="Dead R."/>
            <person name="Young S."/>
            <person name="Zeng Q."/>
            <person name="Koehrsen M."/>
            <person name="Alvarado L."/>
            <person name="Berlin A."/>
            <person name="Chapman S.B."/>
            <person name="Chen Z."/>
            <person name="Freedman E."/>
            <person name="Gellesch M."/>
            <person name="Goldberg J."/>
            <person name="Griggs A."/>
            <person name="Gujja S."/>
            <person name="Heilman E.R."/>
            <person name="Heiman D."/>
            <person name="Hepburn T."/>
            <person name="Howarth C."/>
            <person name="Jen D."/>
            <person name="Larson L."/>
            <person name="Mehta T."/>
            <person name="Neiman D."/>
            <person name="Pearson M."/>
            <person name="Roberts A."/>
            <person name="Saif S."/>
            <person name="Shea T."/>
            <person name="Shenoy N."/>
            <person name="Sisk P."/>
            <person name="Stolte C."/>
            <person name="Sykes S."/>
            <person name="Walk T."/>
            <person name="White J."/>
            <person name="Yandava C."/>
            <person name="Haas B."/>
            <person name="Nusbaum C."/>
            <person name="Birren B."/>
        </authorList>
    </citation>
    <scope>NUCLEOTIDE SEQUENCE</scope>
    <source>
        <strain evidence="1">R3-111a-1</strain>
    </source>
</reference>
<gene>
    <name evidence="2" type="primary">20354588</name>
    <name evidence="1" type="ORF">GGTG_14130</name>
</gene>
<proteinExistence type="predicted"/>
<dbReference type="EMBL" id="GL385541">
    <property type="protein sequence ID" value="EJT68291.1"/>
    <property type="molecule type" value="Genomic_DNA"/>
</dbReference>
<reference evidence="3" key="1">
    <citation type="submission" date="2010-07" db="EMBL/GenBank/DDBJ databases">
        <title>The genome sequence of Gaeumannomyces graminis var. tritici strain R3-111a-1.</title>
        <authorList>
            <consortium name="The Broad Institute Genome Sequencing Platform"/>
            <person name="Ma L.-J."/>
            <person name="Dead R."/>
            <person name="Young S."/>
            <person name="Zeng Q."/>
            <person name="Koehrsen M."/>
            <person name="Alvarado L."/>
            <person name="Berlin A."/>
            <person name="Chapman S.B."/>
            <person name="Chen Z."/>
            <person name="Freedman E."/>
            <person name="Gellesch M."/>
            <person name="Goldberg J."/>
            <person name="Griggs A."/>
            <person name="Gujja S."/>
            <person name="Heilman E.R."/>
            <person name="Heiman D."/>
            <person name="Hepburn T."/>
            <person name="Howarth C."/>
            <person name="Jen D."/>
            <person name="Larson L."/>
            <person name="Mehta T."/>
            <person name="Neiman D."/>
            <person name="Pearson M."/>
            <person name="Roberts A."/>
            <person name="Saif S."/>
            <person name="Shea T."/>
            <person name="Shenoy N."/>
            <person name="Sisk P."/>
            <person name="Stolte C."/>
            <person name="Sykes S."/>
            <person name="Walk T."/>
            <person name="White J."/>
            <person name="Yandava C."/>
            <person name="Haas B."/>
            <person name="Nusbaum C."/>
            <person name="Birren B."/>
        </authorList>
    </citation>
    <scope>NUCLEOTIDE SEQUENCE [LARGE SCALE GENOMIC DNA]</scope>
    <source>
        <strain evidence="3">R3-111a-1</strain>
    </source>
</reference>
<dbReference type="GeneID" id="20354588"/>
<accession>J3PKR5</accession>
<reference evidence="2" key="4">
    <citation type="journal article" date="2015" name="G3 (Bethesda)">
        <title>Genome sequences of three phytopathogenic species of the Magnaporthaceae family of fungi.</title>
        <authorList>
            <person name="Okagaki L.H."/>
            <person name="Nunes C.C."/>
            <person name="Sailsbery J."/>
            <person name="Clay B."/>
            <person name="Brown D."/>
            <person name="John T."/>
            <person name="Oh Y."/>
            <person name="Young N."/>
            <person name="Fitzgerald M."/>
            <person name="Haas B.J."/>
            <person name="Zeng Q."/>
            <person name="Young S."/>
            <person name="Adiconis X."/>
            <person name="Fan L."/>
            <person name="Levin J.Z."/>
            <person name="Mitchell T.K."/>
            <person name="Okubara P.A."/>
            <person name="Farman M.L."/>
            <person name="Kohn L.M."/>
            <person name="Birren B."/>
            <person name="Ma L.-J."/>
            <person name="Dean R.A."/>
        </authorList>
    </citation>
    <scope>NUCLEOTIDE SEQUENCE</scope>
    <source>
        <strain evidence="2">R3-111a-1</strain>
    </source>
</reference>
<name>J3PKR5_GAET3</name>
<dbReference type="eggNOG" id="ENOG502T5TE">
    <property type="taxonomic scope" value="Eukaryota"/>
</dbReference>
<organism evidence="1">
    <name type="scientific">Gaeumannomyces tritici (strain R3-111a-1)</name>
    <name type="common">Wheat and barley take-all root rot fungus</name>
    <name type="synonym">Gaeumannomyces graminis var. tritici</name>
    <dbReference type="NCBI Taxonomy" id="644352"/>
    <lineage>
        <taxon>Eukaryota</taxon>
        <taxon>Fungi</taxon>
        <taxon>Dikarya</taxon>
        <taxon>Ascomycota</taxon>
        <taxon>Pezizomycotina</taxon>
        <taxon>Sordariomycetes</taxon>
        <taxon>Sordariomycetidae</taxon>
        <taxon>Magnaporthales</taxon>
        <taxon>Magnaporthaceae</taxon>
        <taxon>Gaeumannomyces</taxon>
    </lineage>
</organism>
<dbReference type="AlphaFoldDB" id="J3PKR5"/>